<name>A0A8S5LWW1_9CAUD</name>
<evidence type="ECO:0000256" key="1">
    <source>
        <dbReference type="SAM" id="Coils"/>
    </source>
</evidence>
<proteinExistence type="predicted"/>
<feature type="coiled-coil region" evidence="1">
    <location>
        <begin position="27"/>
        <end position="75"/>
    </location>
</feature>
<protein>
    <submittedName>
        <fullName evidence="2">Uncharacterized protein</fullName>
    </submittedName>
</protein>
<sequence>MNTKVAIVAAAALGAVAGFGLGYSLARRNAAQEKDELQSSLEAAHKDVEVYAQHATESAKTVEKLEEKSKRLEYENGRMSYQVQQMNEAKRIRKLVEEDYAKNPDIIDEPVDMEHSSQEAYEAVPESKRMEVRYYTVDDVLCDSDNVVIEDVNGWIGEMGVQSTFGYLTTFYVYNTHKDLQMKLEIVEDSYEQDVLRNIDE</sequence>
<keyword evidence="1" id="KW-0175">Coiled coil</keyword>
<dbReference type="EMBL" id="BK014761">
    <property type="protein sequence ID" value="DAD74510.1"/>
    <property type="molecule type" value="Genomic_DNA"/>
</dbReference>
<accession>A0A8S5LWW1</accession>
<organism evidence="2">
    <name type="scientific">Siphoviridae sp. ctPL34</name>
    <dbReference type="NCBI Taxonomy" id="2826322"/>
    <lineage>
        <taxon>Viruses</taxon>
        <taxon>Duplodnaviria</taxon>
        <taxon>Heunggongvirae</taxon>
        <taxon>Uroviricota</taxon>
        <taxon>Caudoviricetes</taxon>
    </lineage>
</organism>
<evidence type="ECO:0000313" key="2">
    <source>
        <dbReference type="EMBL" id="DAD74510.1"/>
    </source>
</evidence>
<reference evidence="2" key="1">
    <citation type="journal article" date="2021" name="Proc. Natl. Acad. Sci. U.S.A.">
        <title>A Catalog of Tens of Thousands of Viruses from Human Metagenomes Reveals Hidden Associations with Chronic Diseases.</title>
        <authorList>
            <person name="Tisza M.J."/>
            <person name="Buck C.B."/>
        </authorList>
    </citation>
    <scope>NUCLEOTIDE SEQUENCE</scope>
    <source>
        <strain evidence="2">CtPL34</strain>
    </source>
</reference>